<accession>A0A6M2B0B5</accession>
<reference evidence="1 2" key="2">
    <citation type="submission" date="2020-03" db="EMBL/GenBank/DDBJ databases">
        <title>Rahnella aceri sp. nov., isoated from traditional Jeju Makgeolli.</title>
        <authorList>
            <person name="Kim I.S."/>
            <person name="Jeon D."/>
        </authorList>
    </citation>
    <scope>NUCLEOTIDE SEQUENCE [LARGE SCALE GENOMIC DNA]</scope>
    <source>
        <strain evidence="1 2">Lac-M11</strain>
    </source>
</reference>
<sequence>MNGIVIVQRLKIAKKARWLFNLARSSDFASFTLTIRCAFAKTSGEEEINCLSVT</sequence>
<comment type="caution">
    <text evidence="1">The sequence shown here is derived from an EMBL/GenBank/DDBJ whole genome shotgun (WGS) entry which is preliminary data.</text>
</comment>
<organism evidence="1 2">
    <name type="scientific">Rahnella contaminans</name>
    <dbReference type="NCBI Taxonomy" id="2703882"/>
    <lineage>
        <taxon>Bacteria</taxon>
        <taxon>Pseudomonadati</taxon>
        <taxon>Pseudomonadota</taxon>
        <taxon>Gammaproteobacteria</taxon>
        <taxon>Enterobacterales</taxon>
        <taxon>Yersiniaceae</taxon>
        <taxon>Rahnella</taxon>
    </lineage>
</organism>
<dbReference type="EMBL" id="JAADJS010000001">
    <property type="protein sequence ID" value="NGX86696.1"/>
    <property type="molecule type" value="Genomic_DNA"/>
</dbReference>
<evidence type="ECO:0000313" key="2">
    <source>
        <dbReference type="Proteomes" id="UP000476696"/>
    </source>
</evidence>
<evidence type="ECO:0000313" key="1">
    <source>
        <dbReference type="EMBL" id="NGX86696.1"/>
    </source>
</evidence>
<proteinExistence type="predicted"/>
<name>A0A6M2B0B5_9GAMM</name>
<gene>
    <name evidence="1" type="ORF">GW579_06275</name>
</gene>
<reference evidence="1 2" key="1">
    <citation type="submission" date="2020-01" db="EMBL/GenBank/DDBJ databases">
        <authorList>
            <person name="Lee S.D."/>
        </authorList>
    </citation>
    <scope>NUCLEOTIDE SEQUENCE [LARGE SCALE GENOMIC DNA]</scope>
    <source>
        <strain evidence="1 2">Lac-M11</strain>
    </source>
</reference>
<dbReference type="Proteomes" id="UP000476696">
    <property type="component" value="Unassembled WGS sequence"/>
</dbReference>
<dbReference type="AlphaFoldDB" id="A0A6M2B0B5"/>
<dbReference type="RefSeq" id="WP_165058113.1">
    <property type="nucleotide sequence ID" value="NZ_JAADJS010000001.1"/>
</dbReference>
<keyword evidence="2" id="KW-1185">Reference proteome</keyword>
<protein>
    <submittedName>
        <fullName evidence="1">Uncharacterized protein</fullName>
    </submittedName>
</protein>